<evidence type="ECO:0000256" key="1">
    <source>
        <dbReference type="SAM" id="SignalP"/>
    </source>
</evidence>
<evidence type="ECO:0000313" key="3">
    <source>
        <dbReference type="Proteomes" id="UP000507470"/>
    </source>
</evidence>
<protein>
    <submittedName>
        <fullName evidence="2">Uncharacterized protein</fullName>
    </submittedName>
</protein>
<dbReference type="Proteomes" id="UP000507470">
    <property type="component" value="Unassembled WGS sequence"/>
</dbReference>
<accession>A0A6J8B3V3</accession>
<proteinExistence type="predicted"/>
<feature type="chain" id="PRO_5026962775" evidence="1">
    <location>
        <begin position="20"/>
        <end position="197"/>
    </location>
</feature>
<organism evidence="2 3">
    <name type="scientific">Mytilus coruscus</name>
    <name type="common">Sea mussel</name>
    <dbReference type="NCBI Taxonomy" id="42192"/>
    <lineage>
        <taxon>Eukaryota</taxon>
        <taxon>Metazoa</taxon>
        <taxon>Spiralia</taxon>
        <taxon>Lophotrochozoa</taxon>
        <taxon>Mollusca</taxon>
        <taxon>Bivalvia</taxon>
        <taxon>Autobranchia</taxon>
        <taxon>Pteriomorphia</taxon>
        <taxon>Mytilida</taxon>
        <taxon>Mytiloidea</taxon>
        <taxon>Mytilidae</taxon>
        <taxon>Mytilinae</taxon>
        <taxon>Mytilus</taxon>
    </lineage>
</organism>
<dbReference type="OrthoDB" id="10077626at2759"/>
<sequence>MNRSLMILLNALFFSVVTAFMDMKFGYHVIEGNARYLETIETNLAENTVKIHIPAHNDVMESYQIQDFRQGQQLKCLPSVKQCRLRDIDRESAGNAGQITEGFIHSWNKGDNTINSANEEVVKEMYYVDLDEVIDDNSLARSLKEFYQDFKFPVYKENKIPQDAEILNITRSSGETTLYVIYSILNDYNLPINLCTM</sequence>
<feature type="signal peptide" evidence="1">
    <location>
        <begin position="1"/>
        <end position="19"/>
    </location>
</feature>
<dbReference type="AlphaFoldDB" id="A0A6J8B3V3"/>
<reference evidence="2 3" key="1">
    <citation type="submission" date="2020-06" db="EMBL/GenBank/DDBJ databases">
        <authorList>
            <person name="Li R."/>
            <person name="Bekaert M."/>
        </authorList>
    </citation>
    <scope>NUCLEOTIDE SEQUENCE [LARGE SCALE GENOMIC DNA]</scope>
    <source>
        <strain evidence="3">wild</strain>
    </source>
</reference>
<gene>
    <name evidence="2" type="ORF">MCOR_14471</name>
</gene>
<keyword evidence="1" id="KW-0732">Signal</keyword>
<keyword evidence="3" id="KW-1185">Reference proteome</keyword>
<dbReference type="EMBL" id="CACVKT020002530">
    <property type="protein sequence ID" value="CAC5378256.1"/>
    <property type="molecule type" value="Genomic_DNA"/>
</dbReference>
<evidence type="ECO:0000313" key="2">
    <source>
        <dbReference type="EMBL" id="CAC5378256.1"/>
    </source>
</evidence>
<name>A0A6J8B3V3_MYTCO</name>